<sequence>MTALAIERADFADPALVAFLQAHLDDLAPTAPACSQHALDLGGLQRPDVRLWTASADASLVGTVALAAVEAGHEELKCMRTDPTHRGAGVASALLRHALDDARGRGVERISLETGSQPFFAPARALYAKHGFAECAPFGRYLPDPNSTFMTLALEAQPAR</sequence>
<dbReference type="PANTHER" id="PTHR43877:SF5">
    <property type="entry name" value="BLL8307 PROTEIN"/>
    <property type="match status" value="1"/>
</dbReference>
<proteinExistence type="predicted"/>
<dbReference type="RefSeq" id="WP_343921501.1">
    <property type="nucleotide sequence ID" value="NZ_BAAAKK010000006.1"/>
</dbReference>
<comment type="caution">
    <text evidence="4">The sequence shown here is derived from an EMBL/GenBank/DDBJ whole genome shotgun (WGS) entry which is preliminary data.</text>
</comment>
<keyword evidence="5" id="KW-1185">Reference proteome</keyword>
<evidence type="ECO:0000313" key="4">
    <source>
        <dbReference type="EMBL" id="GAA1426530.1"/>
    </source>
</evidence>
<dbReference type="CDD" id="cd04301">
    <property type="entry name" value="NAT_SF"/>
    <property type="match status" value="1"/>
</dbReference>
<dbReference type="Gene3D" id="3.40.630.30">
    <property type="match status" value="1"/>
</dbReference>
<dbReference type="SUPFAM" id="SSF55729">
    <property type="entry name" value="Acyl-CoA N-acyltransferases (Nat)"/>
    <property type="match status" value="1"/>
</dbReference>
<dbReference type="Pfam" id="PF00583">
    <property type="entry name" value="Acetyltransf_1"/>
    <property type="match status" value="1"/>
</dbReference>
<evidence type="ECO:0000256" key="2">
    <source>
        <dbReference type="ARBA" id="ARBA00023315"/>
    </source>
</evidence>
<dbReference type="PANTHER" id="PTHR43877">
    <property type="entry name" value="AMINOALKYLPHOSPHONATE N-ACETYLTRANSFERASE-RELATED-RELATED"/>
    <property type="match status" value="1"/>
</dbReference>
<keyword evidence="2" id="KW-0012">Acyltransferase</keyword>
<reference evidence="5" key="1">
    <citation type="journal article" date="2019" name="Int. J. Syst. Evol. Microbiol.">
        <title>The Global Catalogue of Microorganisms (GCM) 10K type strain sequencing project: providing services to taxonomists for standard genome sequencing and annotation.</title>
        <authorList>
            <consortium name="The Broad Institute Genomics Platform"/>
            <consortium name="The Broad Institute Genome Sequencing Center for Infectious Disease"/>
            <person name="Wu L."/>
            <person name="Ma J."/>
        </authorList>
    </citation>
    <scope>NUCLEOTIDE SEQUENCE [LARGE SCALE GENOMIC DNA]</scope>
    <source>
        <strain evidence="5">JCM 12398</strain>
    </source>
</reference>
<gene>
    <name evidence="4" type="ORF">GCM10009640_27900</name>
</gene>
<dbReference type="InterPro" id="IPR016181">
    <property type="entry name" value="Acyl_CoA_acyltransferase"/>
</dbReference>
<evidence type="ECO:0000256" key="1">
    <source>
        <dbReference type="ARBA" id="ARBA00022679"/>
    </source>
</evidence>
<name>A0ABP4JRL6_9MICO</name>
<keyword evidence="1" id="KW-0808">Transferase</keyword>
<evidence type="ECO:0000259" key="3">
    <source>
        <dbReference type="PROSITE" id="PS51186"/>
    </source>
</evidence>
<feature type="domain" description="N-acetyltransferase" evidence="3">
    <location>
        <begin position="6"/>
        <end position="155"/>
    </location>
</feature>
<evidence type="ECO:0000313" key="5">
    <source>
        <dbReference type="Proteomes" id="UP001501266"/>
    </source>
</evidence>
<organism evidence="4 5">
    <name type="scientific">Agrococcus citreus</name>
    <dbReference type="NCBI Taxonomy" id="84643"/>
    <lineage>
        <taxon>Bacteria</taxon>
        <taxon>Bacillati</taxon>
        <taxon>Actinomycetota</taxon>
        <taxon>Actinomycetes</taxon>
        <taxon>Micrococcales</taxon>
        <taxon>Microbacteriaceae</taxon>
        <taxon>Agrococcus</taxon>
    </lineage>
</organism>
<accession>A0ABP4JRL6</accession>
<dbReference type="EMBL" id="BAAAKK010000006">
    <property type="protein sequence ID" value="GAA1426530.1"/>
    <property type="molecule type" value="Genomic_DNA"/>
</dbReference>
<protein>
    <submittedName>
        <fullName evidence="4">GNAT family N-acetyltransferase</fullName>
    </submittedName>
</protein>
<dbReference type="InterPro" id="IPR000182">
    <property type="entry name" value="GNAT_dom"/>
</dbReference>
<dbReference type="PROSITE" id="PS51186">
    <property type="entry name" value="GNAT"/>
    <property type="match status" value="1"/>
</dbReference>
<dbReference type="Proteomes" id="UP001501266">
    <property type="component" value="Unassembled WGS sequence"/>
</dbReference>
<dbReference type="InterPro" id="IPR050832">
    <property type="entry name" value="Bact_Acetyltransf"/>
</dbReference>